<keyword evidence="2" id="KW-1185">Reference proteome</keyword>
<dbReference type="Proteomes" id="UP000811255">
    <property type="component" value="Unassembled WGS sequence"/>
</dbReference>
<dbReference type="PANTHER" id="PTHR12993">
    <property type="entry name" value="N-ACETYLGLUCOSAMINYL-PHOSPHATIDYLINOSITOL DE-N-ACETYLASE-RELATED"/>
    <property type="match status" value="1"/>
</dbReference>
<dbReference type="Pfam" id="PF02585">
    <property type="entry name" value="PIG-L"/>
    <property type="match status" value="1"/>
</dbReference>
<protein>
    <submittedName>
        <fullName evidence="1">PIG-L family deacetylase</fullName>
    </submittedName>
</protein>
<accession>A0ABS5W2T2</accession>
<dbReference type="EMBL" id="JAHFVK010000001">
    <property type="protein sequence ID" value="MBT2134058.1"/>
    <property type="molecule type" value="Genomic_DNA"/>
</dbReference>
<proteinExistence type="predicted"/>
<dbReference type="PANTHER" id="PTHR12993:SF11">
    <property type="entry name" value="N-ACETYLGLUCOSAMINYL-PHOSPHATIDYLINOSITOL DE-N-ACETYLASE"/>
    <property type="match status" value="1"/>
</dbReference>
<dbReference type="Gene3D" id="3.40.50.10320">
    <property type="entry name" value="LmbE-like"/>
    <property type="match status" value="1"/>
</dbReference>
<gene>
    <name evidence="1" type="ORF">KK137_06895</name>
</gene>
<dbReference type="InterPro" id="IPR024078">
    <property type="entry name" value="LmbE-like_dom_sf"/>
</dbReference>
<sequence length="230" mass="25198">MSDLKHFGRVLVIAPHPDDEILGCGGTIARLSAEGQEVHVAVTTQGYPPAFSEESVAQVRREMTSAHEIVRVSQTHVLDLPAAALDQVPASQLNAKLEQLVKDVAPDTLFLPFVGDIHGDHQLIFLASMVAARPRHDKAPSRIFCYETLSETNWYAAPVTPAFVPNVFIDISDTLETKVRAFAAFASQVRPFPDERSIEAIESLARIRGAAVHLRAAEAFVLVREIARKT</sequence>
<reference evidence="1 2" key="1">
    <citation type="submission" date="2021-05" db="EMBL/GenBank/DDBJ databases">
        <title>Croceibacterium sp. LX-88 genome sequence.</title>
        <authorList>
            <person name="Luo X."/>
        </authorList>
    </citation>
    <scope>NUCLEOTIDE SEQUENCE [LARGE SCALE GENOMIC DNA]</scope>
    <source>
        <strain evidence="1 2">LX-88</strain>
    </source>
</reference>
<name>A0ABS5W2T2_9SPHN</name>
<comment type="caution">
    <text evidence="1">The sequence shown here is derived from an EMBL/GenBank/DDBJ whole genome shotgun (WGS) entry which is preliminary data.</text>
</comment>
<dbReference type="RefSeq" id="WP_214535416.1">
    <property type="nucleotide sequence ID" value="NZ_JAHFVK010000001.1"/>
</dbReference>
<dbReference type="InterPro" id="IPR003737">
    <property type="entry name" value="GlcNAc_PI_deacetylase-related"/>
</dbReference>
<evidence type="ECO:0000313" key="2">
    <source>
        <dbReference type="Proteomes" id="UP000811255"/>
    </source>
</evidence>
<dbReference type="SUPFAM" id="SSF102588">
    <property type="entry name" value="LmbE-like"/>
    <property type="match status" value="1"/>
</dbReference>
<evidence type="ECO:0000313" key="1">
    <source>
        <dbReference type="EMBL" id="MBT2134058.1"/>
    </source>
</evidence>
<organism evidence="1 2">
    <name type="scientific">Croceibacterium selenioxidans</name>
    <dbReference type="NCBI Taxonomy" id="2838833"/>
    <lineage>
        <taxon>Bacteria</taxon>
        <taxon>Pseudomonadati</taxon>
        <taxon>Pseudomonadota</taxon>
        <taxon>Alphaproteobacteria</taxon>
        <taxon>Sphingomonadales</taxon>
        <taxon>Erythrobacteraceae</taxon>
        <taxon>Croceibacterium</taxon>
    </lineage>
</organism>